<evidence type="ECO:0000313" key="2">
    <source>
        <dbReference type="Proteomes" id="UP000250189"/>
    </source>
</evidence>
<dbReference type="Proteomes" id="UP000250189">
    <property type="component" value="Chromosome"/>
</dbReference>
<dbReference type="InterPro" id="IPR058463">
    <property type="entry name" value="DUF8150"/>
</dbReference>
<name>A0A2Z2N1F6_9EURY</name>
<accession>A0A2Z2N1F6</accession>
<gene>
    <name evidence="1" type="ORF">A3L04_00610</name>
</gene>
<dbReference type="AlphaFoldDB" id="A0A2Z2N1F6"/>
<dbReference type="OrthoDB" id="105119at2157"/>
<evidence type="ECO:0000313" key="1">
    <source>
        <dbReference type="EMBL" id="ASJ15681.1"/>
    </source>
</evidence>
<reference evidence="1 2" key="1">
    <citation type="submission" date="2016-04" db="EMBL/GenBank/DDBJ databases">
        <title>Complete genome sequence of Thermococcus chitonophagus type strain GC74.</title>
        <authorList>
            <person name="Oger P.M."/>
        </authorList>
    </citation>
    <scope>NUCLEOTIDE SEQUENCE [LARGE SCALE GENOMIC DNA]</scope>
    <source>
        <strain evidence="1 2">GC74</strain>
    </source>
</reference>
<keyword evidence="2" id="KW-1185">Reference proteome</keyword>
<dbReference type="Pfam" id="PF26477">
    <property type="entry name" value="DUF8150"/>
    <property type="match status" value="1"/>
</dbReference>
<organism evidence="1 2">
    <name type="scientific">Thermococcus chitonophagus</name>
    <dbReference type="NCBI Taxonomy" id="54262"/>
    <lineage>
        <taxon>Archaea</taxon>
        <taxon>Methanobacteriati</taxon>
        <taxon>Methanobacteriota</taxon>
        <taxon>Thermococci</taxon>
        <taxon>Thermococcales</taxon>
        <taxon>Thermococcaceae</taxon>
        <taxon>Thermococcus</taxon>
    </lineage>
</organism>
<sequence>MNMQEGSELKSNSKRDMEERLAFIKLYVKKLKENPDEVFKQQVKLVNSFLVSAKNFPLSKEEYLRMKGELRD</sequence>
<protein>
    <submittedName>
        <fullName evidence="1">Uncharacterized protein</fullName>
    </submittedName>
</protein>
<proteinExistence type="predicted"/>
<dbReference type="EMBL" id="CP015193">
    <property type="protein sequence ID" value="ASJ15681.1"/>
    <property type="molecule type" value="Genomic_DNA"/>
</dbReference>